<organism evidence="2 3">
    <name type="scientific">Trichoglossum hirsutum</name>
    <dbReference type="NCBI Taxonomy" id="265104"/>
    <lineage>
        <taxon>Eukaryota</taxon>
        <taxon>Fungi</taxon>
        <taxon>Dikarya</taxon>
        <taxon>Ascomycota</taxon>
        <taxon>Pezizomycotina</taxon>
        <taxon>Geoglossomycetes</taxon>
        <taxon>Geoglossales</taxon>
        <taxon>Geoglossaceae</taxon>
        <taxon>Trichoglossum</taxon>
    </lineage>
</organism>
<evidence type="ECO:0000313" key="3">
    <source>
        <dbReference type="Proteomes" id="UP000750711"/>
    </source>
</evidence>
<evidence type="ECO:0000259" key="1">
    <source>
        <dbReference type="Pfam" id="PF12770"/>
    </source>
</evidence>
<dbReference type="InterPro" id="IPR024983">
    <property type="entry name" value="CHAT_dom"/>
</dbReference>
<accession>A0A9P8RS85</accession>
<dbReference type="Proteomes" id="UP000750711">
    <property type="component" value="Unassembled WGS sequence"/>
</dbReference>
<feature type="domain" description="CHAT" evidence="1">
    <location>
        <begin position="186"/>
        <end position="452"/>
    </location>
</feature>
<dbReference type="AlphaFoldDB" id="A0A9P8RS85"/>
<comment type="caution">
    <text evidence="2">The sequence shown here is derived from an EMBL/GenBank/DDBJ whole genome shotgun (WGS) entry which is preliminary data.</text>
</comment>
<keyword evidence="3" id="KW-1185">Reference proteome</keyword>
<name>A0A9P8RS85_9PEZI</name>
<evidence type="ECO:0000313" key="2">
    <source>
        <dbReference type="EMBL" id="KAH0563153.1"/>
    </source>
</evidence>
<protein>
    <recommendedName>
        <fullName evidence="1">CHAT domain-containing protein</fullName>
    </recommendedName>
</protein>
<dbReference type="Pfam" id="PF12770">
    <property type="entry name" value="CHAT"/>
    <property type="match status" value="1"/>
</dbReference>
<gene>
    <name evidence="2" type="ORF">GP486_002275</name>
</gene>
<proteinExistence type="predicted"/>
<reference evidence="2" key="1">
    <citation type="submission" date="2021-03" db="EMBL/GenBank/DDBJ databases">
        <title>Comparative genomics and phylogenomic investigation of the class Geoglossomycetes provide insights into ecological specialization and systematics.</title>
        <authorList>
            <person name="Melie T."/>
            <person name="Pirro S."/>
            <person name="Miller A.N."/>
            <person name="Quandt A."/>
        </authorList>
    </citation>
    <scope>NUCLEOTIDE SEQUENCE</scope>
    <source>
        <strain evidence="2">CAQ_001_2017</strain>
    </source>
</reference>
<sequence length="466" mass="52366">MPPMQALENNRLFYFGDMEELYWNNMGLEMDKSRMTRDPWKATSLVDIISQSLEQTVQPGGLISSADKRTDAEQKTQHLAQLVEDATATHTFNEDSIWSMAETAEQHLGAGESIIFIDWVRYYDTLFILAFNGTSGALRKDVIEYDYHKLQEWVTQNLGVSSLQEGRTTRKRLMKSSKLNELRPILEPLSGFVKENDMLVLCPSGILHAIPLQAIPFGPKGKPLIASNPVVFCASLSLLENCISKVSSSDTSRPFTAAAFTRLGPEDPIEEERMRAAAEKAMKYIGDEICVTSGREVTRQAFLQRSMDVNLLHYHGHAYLEASERKDRALVLEPVSSDDGLFTVMDIFELQLDSAVVVLLACASGEEDIAPNDDPLGLLSALMYAGASSAIATLWPTQTSDARDFCERVYKHAFEGMESGSKFLAKSVQKTVVEMWEEWDGDEPYHWAQFQLRKYSVVSMFFLSQY</sequence>
<dbReference type="EMBL" id="JAGHQM010000245">
    <property type="protein sequence ID" value="KAH0563153.1"/>
    <property type="molecule type" value="Genomic_DNA"/>
</dbReference>